<dbReference type="Gene3D" id="3.60.21.10">
    <property type="match status" value="1"/>
</dbReference>
<keyword evidence="2" id="KW-1133">Transmembrane helix</keyword>
<name>A0A0G0G3S3_9BACT</name>
<dbReference type="EMBL" id="LBQX01000024">
    <property type="protein sequence ID" value="KKP86397.1"/>
    <property type="molecule type" value="Genomic_DNA"/>
</dbReference>
<keyword evidence="2" id="KW-0812">Transmembrane</keyword>
<comment type="similarity">
    <text evidence="1">Belongs to the metallophosphoesterase superfamily. YfcE family.</text>
</comment>
<dbReference type="Pfam" id="PF12850">
    <property type="entry name" value="Metallophos_2"/>
    <property type="match status" value="1"/>
</dbReference>
<dbReference type="Proteomes" id="UP000034536">
    <property type="component" value="Unassembled WGS sequence"/>
</dbReference>
<organism evidence="4 5">
    <name type="scientific">Candidatus Roizmanbacteria bacterium GW2011_GWA2_35_8</name>
    <dbReference type="NCBI Taxonomy" id="1618479"/>
    <lineage>
        <taxon>Bacteria</taxon>
        <taxon>Candidatus Roizmaniibacteriota</taxon>
    </lineage>
</organism>
<accession>A0A0G0G3S3</accession>
<evidence type="ECO:0000256" key="2">
    <source>
        <dbReference type="SAM" id="Phobius"/>
    </source>
</evidence>
<gene>
    <name evidence="4" type="ORF">UR89_C0024G0006</name>
</gene>
<protein>
    <recommendedName>
        <fullName evidence="3">Calcineurin-like phosphoesterase domain-containing protein</fullName>
    </recommendedName>
</protein>
<evidence type="ECO:0000313" key="4">
    <source>
        <dbReference type="EMBL" id="KKP86397.1"/>
    </source>
</evidence>
<feature type="transmembrane region" description="Helical" evidence="2">
    <location>
        <begin position="130"/>
        <end position="154"/>
    </location>
</feature>
<proteinExistence type="inferred from homology"/>
<evidence type="ECO:0000256" key="1">
    <source>
        <dbReference type="ARBA" id="ARBA00008950"/>
    </source>
</evidence>
<dbReference type="AlphaFoldDB" id="A0A0G0G3S3"/>
<dbReference type="InterPro" id="IPR029052">
    <property type="entry name" value="Metallo-depent_PP-like"/>
</dbReference>
<feature type="domain" description="Calcineurin-like phosphoesterase" evidence="3">
    <location>
        <begin position="1"/>
        <end position="191"/>
    </location>
</feature>
<keyword evidence="2" id="KW-0472">Membrane</keyword>
<sequence>MKIIVFSDSHLYLPFDERKFNFMKSIIASCDRVIINGDFYDSYMNTFDEFVNSPWSRLFPLLKGRKTVYIYGNHDQRSFSDNRVSLFSDIQAERYKIKTNKKAYIFEHGHKTRVTPDAKYKISWSTKHNVMIIIHFLRSMAIKIFGYFGVLILFRYKNKISKKMVRNFYKPKDNEIYIIGHNHFGEIDEKNHYVSNGAILYGFAQYLTIENDKIELHEKWY</sequence>
<reference evidence="4 5" key="1">
    <citation type="journal article" date="2015" name="Nature">
        <title>rRNA introns, odd ribosomes, and small enigmatic genomes across a large radiation of phyla.</title>
        <authorList>
            <person name="Brown C.T."/>
            <person name="Hug L.A."/>
            <person name="Thomas B.C."/>
            <person name="Sharon I."/>
            <person name="Castelle C.J."/>
            <person name="Singh A."/>
            <person name="Wilkins M.J."/>
            <person name="Williams K.H."/>
            <person name="Banfield J.F."/>
        </authorList>
    </citation>
    <scope>NUCLEOTIDE SEQUENCE [LARGE SCALE GENOMIC DNA]</scope>
</reference>
<dbReference type="SUPFAM" id="SSF56300">
    <property type="entry name" value="Metallo-dependent phosphatases"/>
    <property type="match status" value="1"/>
</dbReference>
<evidence type="ECO:0000259" key="3">
    <source>
        <dbReference type="Pfam" id="PF12850"/>
    </source>
</evidence>
<comment type="caution">
    <text evidence="4">The sequence shown here is derived from an EMBL/GenBank/DDBJ whole genome shotgun (WGS) entry which is preliminary data.</text>
</comment>
<evidence type="ECO:0000313" key="5">
    <source>
        <dbReference type="Proteomes" id="UP000034536"/>
    </source>
</evidence>
<dbReference type="InterPro" id="IPR024654">
    <property type="entry name" value="Calcineurin-like_PHP_lpxH"/>
</dbReference>
<dbReference type="GO" id="GO:0016787">
    <property type="term" value="F:hydrolase activity"/>
    <property type="evidence" value="ECO:0007669"/>
    <property type="project" value="InterPro"/>
</dbReference>